<evidence type="ECO:0000256" key="2">
    <source>
        <dbReference type="ARBA" id="ARBA00022840"/>
    </source>
</evidence>
<dbReference type="GO" id="GO:0016887">
    <property type="term" value="F:ATP hydrolysis activity"/>
    <property type="evidence" value="ECO:0007669"/>
    <property type="project" value="UniProtKB-UniRule"/>
</dbReference>
<gene>
    <name evidence="3" type="primary">zapE</name>
    <name evidence="4" type="ORF">SAMN04488052_104350</name>
</gene>
<keyword evidence="3 4" id="KW-0132">Cell division</keyword>
<dbReference type="RefSeq" id="WP_216110818.1">
    <property type="nucleotide sequence ID" value="NZ_FOEG01000004.1"/>
</dbReference>
<dbReference type="NCBIfam" id="NF040713">
    <property type="entry name" value="ZapE"/>
    <property type="match status" value="1"/>
</dbReference>
<dbReference type="Proteomes" id="UP000199657">
    <property type="component" value="Unassembled WGS sequence"/>
</dbReference>
<evidence type="ECO:0000313" key="5">
    <source>
        <dbReference type="Proteomes" id="UP000199657"/>
    </source>
</evidence>
<dbReference type="PANTHER" id="PTHR12169">
    <property type="entry name" value="ATPASE N2B"/>
    <property type="match status" value="1"/>
</dbReference>
<evidence type="ECO:0000256" key="3">
    <source>
        <dbReference type="HAMAP-Rule" id="MF_01919"/>
    </source>
</evidence>
<dbReference type="InterPro" id="IPR030870">
    <property type="entry name" value="ZapE"/>
</dbReference>
<name>A0A1H8TP26_9GAMM</name>
<reference evidence="4 5" key="1">
    <citation type="submission" date="2016-10" db="EMBL/GenBank/DDBJ databases">
        <authorList>
            <person name="de Groot N.N."/>
        </authorList>
    </citation>
    <scope>NUCLEOTIDE SEQUENCE [LARGE SCALE GENOMIC DNA]</scope>
    <source>
        <strain evidence="4 5">CGMCC 1.6291</strain>
    </source>
</reference>
<dbReference type="InterPro" id="IPR027417">
    <property type="entry name" value="P-loop_NTPase"/>
</dbReference>
<comment type="subcellular location">
    <subcellularLocation>
        <location evidence="3">Cytoplasm</location>
    </subcellularLocation>
</comment>
<comment type="function">
    <text evidence="3">Reduces the stability of FtsZ polymers in the presence of ATP.</text>
</comment>
<keyword evidence="3" id="KW-0963">Cytoplasm</keyword>
<sequence>MSETTPWQRYQADLEHPDFSHDPAQERVVRALDDLHQRLVRASREPQPRAGLLSRIGLGARPRQTWPRVRGLYLWGGVGRGKTYLVDIFHDTLPFPEKRRLHFHRFMQLVHYRLRDLERVQDPLDVVAREFAQETRVLCFDEFFVSDITDAMLLGGLLRGLFREGVTLVATSNIPPAELYRDGLQRERFLPAIDLLKEYTEVMEVAGDTDYRLRFLEQAELYHSPLDEAAEEVLNEEFVHLAPDTPEFNTELQVEGRSIPVRGLADDVAWFDFSAICDGPRGQADYIELARTFHSVLVSNVPAMDETRENQARRFIAMVDEFYDHGVKLILSAEVPLESLYQGQRLRFEFERTRSRLQEMQSQAYLAGPHRSG</sequence>
<comment type="subunit">
    <text evidence="3">Interacts with FtsZ.</text>
</comment>
<dbReference type="EMBL" id="FOEG01000004">
    <property type="protein sequence ID" value="SEO92615.1"/>
    <property type="molecule type" value="Genomic_DNA"/>
</dbReference>
<dbReference type="AlphaFoldDB" id="A0A1H8TP26"/>
<proteinExistence type="inferred from homology"/>
<dbReference type="HAMAP" id="MF_01919">
    <property type="entry name" value="ZapE"/>
    <property type="match status" value="1"/>
</dbReference>
<dbReference type="GO" id="GO:0005524">
    <property type="term" value="F:ATP binding"/>
    <property type="evidence" value="ECO:0007669"/>
    <property type="project" value="UniProtKB-UniRule"/>
</dbReference>
<dbReference type="GO" id="GO:0051301">
    <property type="term" value="P:cell division"/>
    <property type="evidence" value="ECO:0007669"/>
    <property type="project" value="UniProtKB-UniRule"/>
</dbReference>
<dbReference type="PANTHER" id="PTHR12169:SF6">
    <property type="entry name" value="AFG1-LIKE ATPASE"/>
    <property type="match status" value="1"/>
</dbReference>
<accession>A0A1H8TP26</accession>
<feature type="binding site" evidence="3">
    <location>
        <begin position="76"/>
        <end position="83"/>
    </location>
    <ligand>
        <name>ATP</name>
        <dbReference type="ChEBI" id="CHEBI:30616"/>
    </ligand>
</feature>
<dbReference type="Gene3D" id="3.40.50.300">
    <property type="entry name" value="P-loop containing nucleotide triphosphate hydrolases"/>
    <property type="match status" value="1"/>
</dbReference>
<dbReference type="STRING" id="406100.SAMN04488052_104350"/>
<dbReference type="InterPro" id="IPR005654">
    <property type="entry name" value="ATPase_AFG1-like"/>
</dbReference>
<keyword evidence="5" id="KW-1185">Reference proteome</keyword>
<protein>
    <recommendedName>
        <fullName evidence="3">Cell division protein ZapE</fullName>
    </recommendedName>
    <alternativeName>
        <fullName evidence="3">Z ring-associated protein ZapE</fullName>
    </alternativeName>
</protein>
<dbReference type="GO" id="GO:0005737">
    <property type="term" value="C:cytoplasm"/>
    <property type="evidence" value="ECO:0007669"/>
    <property type="project" value="UniProtKB-SubCell"/>
</dbReference>
<dbReference type="Pfam" id="PF03969">
    <property type="entry name" value="AFG1_ATPase"/>
    <property type="match status" value="1"/>
</dbReference>
<dbReference type="SUPFAM" id="SSF52540">
    <property type="entry name" value="P-loop containing nucleoside triphosphate hydrolases"/>
    <property type="match status" value="1"/>
</dbReference>
<keyword evidence="3" id="KW-0378">Hydrolase</keyword>
<evidence type="ECO:0000313" key="4">
    <source>
        <dbReference type="EMBL" id="SEO92615.1"/>
    </source>
</evidence>
<keyword evidence="2 3" id="KW-0067">ATP-binding</keyword>
<evidence type="ECO:0000256" key="1">
    <source>
        <dbReference type="ARBA" id="ARBA00022741"/>
    </source>
</evidence>
<keyword evidence="3" id="KW-0131">Cell cycle</keyword>
<dbReference type="GO" id="GO:0032153">
    <property type="term" value="C:cell division site"/>
    <property type="evidence" value="ECO:0007669"/>
    <property type="project" value="TreeGrafter"/>
</dbReference>
<comment type="similarity">
    <text evidence="3">Belongs to the AFG1 ATPase family. ZapE subfamily.</text>
</comment>
<keyword evidence="1 3" id="KW-0547">Nucleotide-binding</keyword>
<organism evidence="4 5">
    <name type="scientific">Aquisalimonas asiatica</name>
    <dbReference type="NCBI Taxonomy" id="406100"/>
    <lineage>
        <taxon>Bacteria</taxon>
        <taxon>Pseudomonadati</taxon>
        <taxon>Pseudomonadota</taxon>
        <taxon>Gammaproteobacteria</taxon>
        <taxon>Chromatiales</taxon>
        <taxon>Ectothiorhodospiraceae</taxon>
        <taxon>Aquisalimonas</taxon>
    </lineage>
</organism>